<dbReference type="Gene3D" id="3.30.450.40">
    <property type="match status" value="1"/>
</dbReference>
<evidence type="ECO:0000256" key="2">
    <source>
        <dbReference type="ARBA" id="ARBA00023015"/>
    </source>
</evidence>
<dbReference type="GO" id="GO:0045892">
    <property type="term" value="P:negative regulation of DNA-templated transcription"/>
    <property type="evidence" value="ECO:0007669"/>
    <property type="project" value="UniProtKB-UniRule"/>
</dbReference>
<comment type="similarity">
    <text evidence="5">Belongs to the HrcA family.</text>
</comment>
<accession>W5UZZ8</accession>
<sequence length="334" mass="38154">MKSRLNEKKANYLKQIVEHFIQTGQPVGSANLKAIYEINKSTSHLRSMMNQLEQDGFLEKHHNSSGRVPTLKGFKYYAEFLSYDGNKELEKKLKDIFAKRRVNINETINEAVKIISEVAGAALITRSEDIFEKLMSISLTIINEGSGVVVLITSSGNVENKTIIFNDFIKKEDVKIAIRLFQERLVPLPISQISEAIQILKPVLENQIKRSEDILQHFLQNIFDFEVKSQSKVFNKNSLILNRDISRNKLVELLDIIEKKSIWEILDETAESEDETIKISIPSEEASFISKQFPKSSSIKEISVVGATKKMNYSATWTGIKLLEDFLNKKENKK</sequence>
<dbReference type="Pfam" id="PF01628">
    <property type="entry name" value="HrcA"/>
    <property type="match status" value="1"/>
</dbReference>
<comment type="function">
    <text evidence="5">Negative regulator of class I heat shock genes (grpE-dnaK-dnaJ and groELS operons). Prevents heat-shock induction of these operons.</text>
</comment>
<dbReference type="Gene3D" id="3.30.390.60">
    <property type="entry name" value="Heat-inducible transcription repressor hrca homolog, domain 3"/>
    <property type="match status" value="1"/>
</dbReference>
<dbReference type="PATRIC" id="fig|743966.3.peg.105"/>
<dbReference type="InterPro" id="IPR002571">
    <property type="entry name" value="HrcA"/>
</dbReference>
<dbReference type="HAMAP" id="MF_00081">
    <property type="entry name" value="HrcA"/>
    <property type="match status" value="1"/>
</dbReference>
<dbReference type="STRING" id="743966.MYB_00535"/>
<dbReference type="RefSeq" id="WP_022934917.1">
    <property type="nucleotide sequence ID" value="NZ_CP007154.1"/>
</dbReference>
<evidence type="ECO:0000256" key="1">
    <source>
        <dbReference type="ARBA" id="ARBA00022491"/>
    </source>
</evidence>
<dbReference type="Proteomes" id="UP000019229">
    <property type="component" value="Chromosome"/>
</dbReference>
<dbReference type="Gene3D" id="1.10.10.10">
    <property type="entry name" value="Winged helix-like DNA-binding domain superfamily/Winged helix DNA-binding domain"/>
    <property type="match status" value="1"/>
</dbReference>
<keyword evidence="1 5" id="KW-0678">Repressor</keyword>
<evidence type="ECO:0000259" key="6">
    <source>
        <dbReference type="Pfam" id="PF01628"/>
    </source>
</evidence>
<evidence type="ECO:0000313" key="8">
    <source>
        <dbReference type="Proteomes" id="UP000019229"/>
    </source>
</evidence>
<dbReference type="PANTHER" id="PTHR34824">
    <property type="entry name" value="HEAT-INDUCIBLE TRANSCRIPTION REPRESSOR HRCA"/>
    <property type="match status" value="1"/>
</dbReference>
<dbReference type="SUPFAM" id="SSF55781">
    <property type="entry name" value="GAF domain-like"/>
    <property type="match status" value="1"/>
</dbReference>
<keyword evidence="2 5" id="KW-0805">Transcription regulation</keyword>
<dbReference type="InterPro" id="IPR029016">
    <property type="entry name" value="GAF-like_dom_sf"/>
</dbReference>
<keyword evidence="4 5" id="KW-0804">Transcription</keyword>
<feature type="domain" description="Heat-inducible transcription repressor HrcA C-terminal" evidence="6">
    <location>
        <begin position="106"/>
        <end position="315"/>
    </location>
</feature>
<dbReference type="PIRSF" id="PIRSF005485">
    <property type="entry name" value="HrcA"/>
    <property type="match status" value="1"/>
</dbReference>
<dbReference type="EMBL" id="CP007154">
    <property type="protein sequence ID" value="AHH45118.1"/>
    <property type="molecule type" value="Genomic_DNA"/>
</dbReference>
<dbReference type="InterPro" id="IPR021153">
    <property type="entry name" value="HrcA_C"/>
</dbReference>
<gene>
    <name evidence="5 7" type="primary">hrcA</name>
    <name evidence="7" type="ORF">MYB_00535</name>
</gene>
<dbReference type="GO" id="GO:0003677">
    <property type="term" value="F:DNA binding"/>
    <property type="evidence" value="ECO:0007669"/>
    <property type="project" value="InterPro"/>
</dbReference>
<name>W5UZZ8_9BACT</name>
<dbReference type="InterPro" id="IPR023120">
    <property type="entry name" value="WHTH_transcript_rep_HrcA_IDD"/>
</dbReference>
<dbReference type="KEGG" id="mbc:MYB_00535"/>
<protein>
    <recommendedName>
        <fullName evidence="5">Heat-inducible transcription repressor HrcA</fullName>
    </recommendedName>
</protein>
<evidence type="ECO:0000256" key="3">
    <source>
        <dbReference type="ARBA" id="ARBA00023016"/>
    </source>
</evidence>
<dbReference type="OrthoDB" id="9783139at2"/>
<proteinExistence type="inferred from homology"/>
<dbReference type="InterPro" id="IPR036390">
    <property type="entry name" value="WH_DNA-bd_sf"/>
</dbReference>
<dbReference type="AlphaFoldDB" id="W5UZZ8"/>
<dbReference type="PANTHER" id="PTHR34824:SF1">
    <property type="entry name" value="HEAT-INDUCIBLE TRANSCRIPTION REPRESSOR HRCA"/>
    <property type="match status" value="1"/>
</dbReference>
<dbReference type="eggNOG" id="COG1420">
    <property type="taxonomic scope" value="Bacteria"/>
</dbReference>
<evidence type="ECO:0000256" key="5">
    <source>
        <dbReference type="HAMAP-Rule" id="MF_00081"/>
    </source>
</evidence>
<keyword evidence="3 5" id="KW-0346">Stress response</keyword>
<dbReference type="InterPro" id="IPR036388">
    <property type="entry name" value="WH-like_DNA-bd_sf"/>
</dbReference>
<dbReference type="HOGENOM" id="CLU_050019_1_0_14"/>
<evidence type="ECO:0000313" key="7">
    <source>
        <dbReference type="EMBL" id="AHH45118.1"/>
    </source>
</evidence>
<reference evidence="7 8" key="1">
    <citation type="journal article" date="2014" name="Genome Announc.">
        <title>Complete Genome Sequence of Mycoplasma bovoculi Strain M165/69T (ATCC 29104).</title>
        <authorList>
            <person name="Calcutt M.J."/>
            <person name="Foecking M.F."/>
        </authorList>
    </citation>
    <scope>NUCLEOTIDE SEQUENCE [LARGE SCALE GENOMIC DNA]</scope>
    <source>
        <strain evidence="7">M165/69</strain>
    </source>
</reference>
<keyword evidence="8" id="KW-1185">Reference proteome</keyword>
<evidence type="ECO:0000256" key="4">
    <source>
        <dbReference type="ARBA" id="ARBA00023163"/>
    </source>
</evidence>
<dbReference type="SUPFAM" id="SSF46785">
    <property type="entry name" value="Winged helix' DNA-binding domain"/>
    <property type="match status" value="1"/>
</dbReference>
<organism evidence="7 8">
    <name type="scientific">Mesomycoplasma bovoculi M165/69</name>
    <dbReference type="NCBI Taxonomy" id="743966"/>
    <lineage>
        <taxon>Bacteria</taxon>
        <taxon>Bacillati</taxon>
        <taxon>Mycoplasmatota</taxon>
        <taxon>Mycoplasmoidales</taxon>
        <taxon>Metamycoplasmataceae</taxon>
        <taxon>Mesomycoplasma</taxon>
    </lineage>
</organism>